<name>A0A9P6L579_9AGAM</name>
<dbReference type="PANTHER" id="PTHR17985:SF8">
    <property type="entry name" value="TRANSPORT AND GOLGI ORGANIZATION PROTEIN 2 HOMOLOG"/>
    <property type="match status" value="1"/>
</dbReference>
<dbReference type="InterPro" id="IPR008551">
    <property type="entry name" value="TANGO2"/>
</dbReference>
<protein>
    <submittedName>
        <fullName evidence="1">NRDE protein-domain-containing protein</fullName>
    </submittedName>
</protein>
<dbReference type="EMBL" id="WIUZ02000010">
    <property type="protein sequence ID" value="KAF9783154.1"/>
    <property type="molecule type" value="Genomic_DNA"/>
</dbReference>
<dbReference type="Proteomes" id="UP000736335">
    <property type="component" value="Unassembled WGS sequence"/>
</dbReference>
<dbReference type="PANTHER" id="PTHR17985">
    <property type="entry name" value="SER/THR-RICH PROTEIN T10 IN DGCR REGION"/>
    <property type="match status" value="1"/>
</dbReference>
<comment type="caution">
    <text evidence="1">The sequence shown here is derived from an EMBL/GenBank/DDBJ whole genome shotgun (WGS) entry which is preliminary data.</text>
</comment>
<keyword evidence="2" id="KW-1185">Reference proteome</keyword>
<evidence type="ECO:0000313" key="1">
    <source>
        <dbReference type="EMBL" id="KAF9783154.1"/>
    </source>
</evidence>
<dbReference type="Pfam" id="PF05742">
    <property type="entry name" value="TANGO2"/>
    <property type="match status" value="1"/>
</dbReference>
<organism evidence="1 2">
    <name type="scientific">Thelephora terrestris</name>
    <dbReference type="NCBI Taxonomy" id="56493"/>
    <lineage>
        <taxon>Eukaryota</taxon>
        <taxon>Fungi</taxon>
        <taxon>Dikarya</taxon>
        <taxon>Basidiomycota</taxon>
        <taxon>Agaricomycotina</taxon>
        <taxon>Agaricomycetes</taxon>
        <taxon>Thelephorales</taxon>
        <taxon>Thelephoraceae</taxon>
        <taxon>Thelephora</taxon>
    </lineage>
</organism>
<proteinExistence type="predicted"/>
<reference evidence="1" key="2">
    <citation type="submission" date="2020-11" db="EMBL/GenBank/DDBJ databases">
        <authorList>
            <consortium name="DOE Joint Genome Institute"/>
            <person name="Kuo A."/>
            <person name="Miyauchi S."/>
            <person name="Kiss E."/>
            <person name="Drula E."/>
            <person name="Kohler A."/>
            <person name="Sanchez-Garcia M."/>
            <person name="Andreopoulos B."/>
            <person name="Barry K.W."/>
            <person name="Bonito G."/>
            <person name="Buee M."/>
            <person name="Carver A."/>
            <person name="Chen C."/>
            <person name="Cichocki N."/>
            <person name="Clum A."/>
            <person name="Culley D."/>
            <person name="Crous P.W."/>
            <person name="Fauchery L."/>
            <person name="Girlanda M."/>
            <person name="Hayes R."/>
            <person name="Keri Z."/>
            <person name="Labutti K."/>
            <person name="Lipzen A."/>
            <person name="Lombard V."/>
            <person name="Magnuson J."/>
            <person name="Maillard F."/>
            <person name="Morin E."/>
            <person name="Murat C."/>
            <person name="Nolan M."/>
            <person name="Ohm R."/>
            <person name="Pangilinan J."/>
            <person name="Pereira M."/>
            <person name="Perotto S."/>
            <person name="Peter M."/>
            <person name="Riley R."/>
            <person name="Sitrit Y."/>
            <person name="Stielow B."/>
            <person name="Szollosi G."/>
            <person name="Zifcakova L."/>
            <person name="Stursova M."/>
            <person name="Spatafora J.W."/>
            <person name="Tedersoo L."/>
            <person name="Vaario L.-M."/>
            <person name="Yamada A."/>
            <person name="Yan M."/>
            <person name="Wang P."/>
            <person name="Xu J."/>
            <person name="Bruns T."/>
            <person name="Baldrian P."/>
            <person name="Vilgalys R."/>
            <person name="Henrissat B."/>
            <person name="Grigoriev I.V."/>
            <person name="Hibbett D."/>
            <person name="Nagy L.G."/>
            <person name="Martin F.M."/>
        </authorList>
    </citation>
    <scope>NUCLEOTIDE SEQUENCE</scope>
    <source>
        <strain evidence="1">UH-Tt-Lm1</strain>
    </source>
</reference>
<gene>
    <name evidence="1" type="ORF">BJ322DRAFT_138802</name>
</gene>
<dbReference type="OrthoDB" id="191601at2759"/>
<sequence>MCVGAFSTEHPDYALILAANRDEVLDRPTEHARFRRSFKDHDESVGHVRPDILCGLDLQAGGTWLGLNKTSGCVTFLTNITEPHAKYELSRGYLVSSLLLPSSPGDSNSTREEIQHLLDLQLRFGGFNLLVFIPRLSHSGSESEGSWKLSYEVTKLSNNGGGNPIVSRPLTSEERQAGAMSNGIDGEGGDEWPKVKDAGKSLKEVLQDDFERGERLGSNSRSDEELAEELFGILTHCHPQNPGCRYELRNTVQVVPFALSSEDPGTAEGAERVSSSACHKNLYGTMLSTVILVKRNGEVLFKERDIWSCGPDGAPVRSTDRSTDRVFRFNLAVIPPSS</sequence>
<reference evidence="1" key="1">
    <citation type="journal article" date="2020" name="Nat. Commun.">
        <title>Large-scale genome sequencing of mycorrhizal fungi provides insights into the early evolution of symbiotic traits.</title>
        <authorList>
            <person name="Miyauchi S."/>
            <person name="Kiss E."/>
            <person name="Kuo A."/>
            <person name="Drula E."/>
            <person name="Kohler A."/>
            <person name="Sanchez-Garcia M."/>
            <person name="Morin E."/>
            <person name="Andreopoulos B."/>
            <person name="Barry K.W."/>
            <person name="Bonito G."/>
            <person name="Buee M."/>
            <person name="Carver A."/>
            <person name="Chen C."/>
            <person name="Cichocki N."/>
            <person name="Clum A."/>
            <person name="Culley D."/>
            <person name="Crous P.W."/>
            <person name="Fauchery L."/>
            <person name="Girlanda M."/>
            <person name="Hayes R.D."/>
            <person name="Keri Z."/>
            <person name="LaButti K."/>
            <person name="Lipzen A."/>
            <person name="Lombard V."/>
            <person name="Magnuson J."/>
            <person name="Maillard F."/>
            <person name="Murat C."/>
            <person name="Nolan M."/>
            <person name="Ohm R.A."/>
            <person name="Pangilinan J."/>
            <person name="Pereira M.F."/>
            <person name="Perotto S."/>
            <person name="Peter M."/>
            <person name="Pfister S."/>
            <person name="Riley R."/>
            <person name="Sitrit Y."/>
            <person name="Stielow J.B."/>
            <person name="Szollosi G."/>
            <person name="Zifcakova L."/>
            <person name="Stursova M."/>
            <person name="Spatafora J.W."/>
            <person name="Tedersoo L."/>
            <person name="Vaario L.M."/>
            <person name="Yamada A."/>
            <person name="Yan M."/>
            <person name="Wang P."/>
            <person name="Xu J."/>
            <person name="Bruns T."/>
            <person name="Baldrian P."/>
            <person name="Vilgalys R."/>
            <person name="Dunand C."/>
            <person name="Henrissat B."/>
            <person name="Grigoriev I.V."/>
            <person name="Hibbett D."/>
            <person name="Nagy L.G."/>
            <person name="Martin F.M."/>
        </authorList>
    </citation>
    <scope>NUCLEOTIDE SEQUENCE</scope>
    <source>
        <strain evidence="1">UH-Tt-Lm1</strain>
    </source>
</reference>
<evidence type="ECO:0000313" key="2">
    <source>
        <dbReference type="Proteomes" id="UP000736335"/>
    </source>
</evidence>
<dbReference type="AlphaFoldDB" id="A0A9P6L579"/>
<accession>A0A9P6L579</accession>